<protein>
    <submittedName>
        <fullName evidence="3">Uncharacterized SAM-binding protein YcdF (DUF218 family)</fullName>
    </submittedName>
</protein>
<accession>A0A841LSU5</accession>
<dbReference type="EMBL" id="JACIIU010000001">
    <property type="protein sequence ID" value="MBB6259557.1"/>
    <property type="molecule type" value="Genomic_DNA"/>
</dbReference>
<dbReference type="CDD" id="cd06259">
    <property type="entry name" value="YdcF-like"/>
    <property type="match status" value="1"/>
</dbReference>
<keyword evidence="1" id="KW-0812">Transmembrane</keyword>
<dbReference type="PANTHER" id="PTHR30336:SF4">
    <property type="entry name" value="ENVELOPE BIOGENESIS FACTOR ELYC"/>
    <property type="match status" value="1"/>
</dbReference>
<dbReference type="GO" id="GO:0000270">
    <property type="term" value="P:peptidoglycan metabolic process"/>
    <property type="evidence" value="ECO:0007669"/>
    <property type="project" value="TreeGrafter"/>
</dbReference>
<evidence type="ECO:0000313" key="3">
    <source>
        <dbReference type="EMBL" id="MBB6259557.1"/>
    </source>
</evidence>
<keyword evidence="4" id="KW-1185">Reference proteome</keyword>
<feature type="transmembrane region" description="Helical" evidence="1">
    <location>
        <begin position="38"/>
        <end position="62"/>
    </location>
</feature>
<dbReference type="Gene3D" id="3.40.50.620">
    <property type="entry name" value="HUPs"/>
    <property type="match status" value="1"/>
</dbReference>
<name>A0A841LSU5_9HYPH</name>
<keyword evidence="1" id="KW-1133">Transmembrane helix</keyword>
<dbReference type="AlphaFoldDB" id="A0A841LSU5"/>
<dbReference type="GO" id="GO:0005886">
    <property type="term" value="C:plasma membrane"/>
    <property type="evidence" value="ECO:0007669"/>
    <property type="project" value="TreeGrafter"/>
</dbReference>
<dbReference type="InterPro" id="IPR003848">
    <property type="entry name" value="DUF218"/>
</dbReference>
<dbReference type="InterPro" id="IPR014729">
    <property type="entry name" value="Rossmann-like_a/b/a_fold"/>
</dbReference>
<evidence type="ECO:0000256" key="1">
    <source>
        <dbReference type="SAM" id="Phobius"/>
    </source>
</evidence>
<reference evidence="3 4" key="1">
    <citation type="submission" date="2020-08" db="EMBL/GenBank/DDBJ databases">
        <title>Genomic Encyclopedia of Type Strains, Phase IV (KMG-IV): sequencing the most valuable type-strain genomes for metagenomic binning, comparative biology and taxonomic classification.</title>
        <authorList>
            <person name="Goeker M."/>
        </authorList>
    </citation>
    <scope>NUCLEOTIDE SEQUENCE [LARGE SCALE GENOMIC DNA]</scope>
    <source>
        <strain evidence="3 4">DSM 22336</strain>
    </source>
</reference>
<evidence type="ECO:0000259" key="2">
    <source>
        <dbReference type="Pfam" id="PF02698"/>
    </source>
</evidence>
<sequence>MFFSLSKIIWLFMQPLSVLLVLCLFCVGAIYLGWKILAITSVLMACFIILLCGFTTLGSVLLNPLEERFQRPHKLPESIDGIIVLGGYMSGEINAARGGTELNSAGDRIVETMRLAKIYSKAKIVVSGGEGSYFNKSKPDAESTRELFNAFQVDDGNVIYEAQSRNTIENAQMTRDLVKPEKGQNWLLITSAYHMPRSVGVFRKAGFDVIAWPVDYKTVPDTQFHFYFQNANEAFSRSSTAFHEWLGLVIYWWNGRIDHLFPEP</sequence>
<dbReference type="RefSeq" id="WP_184218351.1">
    <property type="nucleotide sequence ID" value="NZ_JACIIU010000001.1"/>
</dbReference>
<evidence type="ECO:0000313" key="4">
    <source>
        <dbReference type="Proteomes" id="UP000555393"/>
    </source>
</evidence>
<dbReference type="Pfam" id="PF02698">
    <property type="entry name" value="DUF218"/>
    <property type="match status" value="1"/>
</dbReference>
<dbReference type="GO" id="GO:0043164">
    <property type="term" value="P:Gram-negative-bacterium-type cell wall biogenesis"/>
    <property type="evidence" value="ECO:0007669"/>
    <property type="project" value="TreeGrafter"/>
</dbReference>
<organism evidence="3 4">
    <name type="scientific">Paenochrobactrum gallinarii</name>
    <dbReference type="NCBI Taxonomy" id="643673"/>
    <lineage>
        <taxon>Bacteria</taxon>
        <taxon>Pseudomonadati</taxon>
        <taxon>Pseudomonadota</taxon>
        <taxon>Alphaproteobacteria</taxon>
        <taxon>Hyphomicrobiales</taxon>
        <taxon>Brucellaceae</taxon>
        <taxon>Paenochrobactrum</taxon>
    </lineage>
</organism>
<dbReference type="Proteomes" id="UP000555393">
    <property type="component" value="Unassembled WGS sequence"/>
</dbReference>
<proteinExistence type="predicted"/>
<comment type="caution">
    <text evidence="3">The sequence shown here is derived from an EMBL/GenBank/DDBJ whole genome shotgun (WGS) entry which is preliminary data.</text>
</comment>
<dbReference type="InterPro" id="IPR051599">
    <property type="entry name" value="Cell_Envelope_Assoc"/>
</dbReference>
<keyword evidence="1" id="KW-0472">Membrane</keyword>
<feature type="domain" description="DUF218" evidence="2">
    <location>
        <begin position="80"/>
        <end position="247"/>
    </location>
</feature>
<dbReference type="PANTHER" id="PTHR30336">
    <property type="entry name" value="INNER MEMBRANE PROTEIN, PROBABLE PERMEASE"/>
    <property type="match status" value="1"/>
</dbReference>
<feature type="transmembrane region" description="Helical" evidence="1">
    <location>
        <begin position="12"/>
        <end position="32"/>
    </location>
</feature>
<gene>
    <name evidence="3" type="ORF">FHS77_000065</name>
</gene>